<feature type="compositionally biased region" description="Basic and acidic residues" evidence="1">
    <location>
        <begin position="18"/>
        <end position="28"/>
    </location>
</feature>
<name>A0A1Y2B2F2_9TREE</name>
<keyword evidence="3" id="KW-1185">Reference proteome</keyword>
<sequence length="318" mass="36079">MDSPRYNRWSTPDSDSDITEHPSTRETDGFSPTHLPTPISTPQPHTPDRSIIVTSSDGFGLKSVHSGDKGGPQKKKRDSEGGGEDGRYPDKLAVVERLRTDVGDLAWDLTGVVVDPETMSTYDWRIRSRRWIFSLEASLPSSLQEELRKVTTYLKPREQDKIAPIAPGTPLGILERELSAYIGLLDDITTPLARLGVYDLFERYEAEDSLQEILRFTLGVRQSWTDIQLEVGMDELGKDREEVVRKLECQWSLFQSEFMKVVKDRLIKAERLDKRCPSMMSRMARENKILKKQVDGAMEGHQAHIEDAMLGLSMARTD</sequence>
<evidence type="ECO:0000313" key="2">
    <source>
        <dbReference type="EMBL" id="ORY28992.1"/>
    </source>
</evidence>
<proteinExistence type="predicted"/>
<evidence type="ECO:0000313" key="3">
    <source>
        <dbReference type="Proteomes" id="UP000193986"/>
    </source>
</evidence>
<dbReference type="AlphaFoldDB" id="A0A1Y2B2F2"/>
<comment type="caution">
    <text evidence="2">The sequence shown here is derived from an EMBL/GenBank/DDBJ whole genome shotgun (WGS) entry which is preliminary data.</text>
</comment>
<dbReference type="Proteomes" id="UP000193986">
    <property type="component" value="Unassembled WGS sequence"/>
</dbReference>
<evidence type="ECO:0000256" key="1">
    <source>
        <dbReference type="SAM" id="MobiDB-lite"/>
    </source>
</evidence>
<dbReference type="InParanoid" id="A0A1Y2B2F2"/>
<accession>A0A1Y2B2F2</accession>
<feature type="region of interest" description="Disordered" evidence="1">
    <location>
        <begin position="1"/>
        <end position="89"/>
    </location>
</feature>
<organism evidence="2 3">
    <name type="scientific">Naematelia encephala</name>
    <dbReference type="NCBI Taxonomy" id="71784"/>
    <lineage>
        <taxon>Eukaryota</taxon>
        <taxon>Fungi</taxon>
        <taxon>Dikarya</taxon>
        <taxon>Basidiomycota</taxon>
        <taxon>Agaricomycotina</taxon>
        <taxon>Tremellomycetes</taxon>
        <taxon>Tremellales</taxon>
        <taxon>Naemateliaceae</taxon>
        <taxon>Naematelia</taxon>
    </lineage>
</organism>
<reference evidence="2 3" key="1">
    <citation type="submission" date="2016-07" db="EMBL/GenBank/DDBJ databases">
        <title>Pervasive Adenine N6-methylation of Active Genes in Fungi.</title>
        <authorList>
            <consortium name="DOE Joint Genome Institute"/>
            <person name="Mondo S.J."/>
            <person name="Dannebaum R.O."/>
            <person name="Kuo R.C."/>
            <person name="Labutti K."/>
            <person name="Haridas S."/>
            <person name="Kuo A."/>
            <person name="Salamov A."/>
            <person name="Ahrendt S.R."/>
            <person name="Lipzen A."/>
            <person name="Sullivan W."/>
            <person name="Andreopoulos W.B."/>
            <person name="Clum A."/>
            <person name="Lindquist E."/>
            <person name="Daum C."/>
            <person name="Ramamoorthy G.K."/>
            <person name="Gryganskyi A."/>
            <person name="Culley D."/>
            <person name="Magnuson J.K."/>
            <person name="James T.Y."/>
            <person name="O'Malley M.A."/>
            <person name="Stajich J.E."/>
            <person name="Spatafora J.W."/>
            <person name="Visel A."/>
            <person name="Grigoriev I.V."/>
        </authorList>
    </citation>
    <scope>NUCLEOTIDE SEQUENCE [LARGE SCALE GENOMIC DNA]</scope>
    <source>
        <strain evidence="2 3">68-887.2</strain>
    </source>
</reference>
<feature type="compositionally biased region" description="Basic and acidic residues" evidence="1">
    <location>
        <begin position="77"/>
        <end position="89"/>
    </location>
</feature>
<gene>
    <name evidence="2" type="ORF">BCR39DRAFT_575404</name>
</gene>
<dbReference type="EMBL" id="MCFC01000028">
    <property type="protein sequence ID" value="ORY28992.1"/>
    <property type="molecule type" value="Genomic_DNA"/>
</dbReference>
<protein>
    <submittedName>
        <fullName evidence="2">Uncharacterized protein</fullName>
    </submittedName>
</protein>